<comment type="caution">
    <text evidence="2">The sequence shown here is derived from an EMBL/GenBank/DDBJ whole genome shotgun (WGS) entry which is preliminary data.</text>
</comment>
<dbReference type="SUPFAM" id="SSF50965">
    <property type="entry name" value="Galactose oxidase, central domain"/>
    <property type="match status" value="1"/>
</dbReference>
<name>A0A2P5B1J2_PARAD</name>
<protein>
    <submittedName>
        <fullName evidence="2">F-box domain containing protein</fullName>
    </submittedName>
</protein>
<evidence type="ECO:0000313" key="3">
    <source>
        <dbReference type="Proteomes" id="UP000237105"/>
    </source>
</evidence>
<dbReference type="InterPro" id="IPR011043">
    <property type="entry name" value="Gal_Oxase/kelch_b-propeller"/>
</dbReference>
<dbReference type="Pfam" id="PF00646">
    <property type="entry name" value="F-box"/>
    <property type="match status" value="1"/>
</dbReference>
<dbReference type="InterPro" id="IPR036047">
    <property type="entry name" value="F-box-like_dom_sf"/>
</dbReference>
<dbReference type="InterPro" id="IPR001810">
    <property type="entry name" value="F-box_dom"/>
</dbReference>
<sequence>METALSPLLAGPQNEEMRRLCELPGEIMMEILLRLPPESLLRFKCVCKCWYALLTDPSFANKHLHFNKSRVSASTSLFLTWCRQSLGDPDRVHFRSLVTISDSDDPEGIRDHITTVIEHLDLSTIPHQRNLHFSSASHCNGIICLAPDSLLHGETVLYNPATREFKFPPKTCLGPRASQVGGFIAVQREGFGYDLKASDYKLVRIVSSLYSNKCIAEVYSMASHSWREIQIDMAAGTGLSDYNRIGLCCKGVFYWYVSMPNRILCFDMSSDKFHSISLPAPRNVKPEIWVRGLKTLAVWNESIALLISGGVVISIEIWMMDDHHGAVEASWTKHLTVSTISCCFYHPIMFLKKDELLMASLADVDTTMVSYNVVTHKLKNLCIHGVSPFSCVGDFYMKSLASVNGGN</sequence>
<proteinExistence type="predicted"/>
<evidence type="ECO:0000259" key="1">
    <source>
        <dbReference type="PROSITE" id="PS50181"/>
    </source>
</evidence>
<accession>A0A2P5B1J2</accession>
<dbReference type="Pfam" id="PF07734">
    <property type="entry name" value="FBA_1"/>
    <property type="match status" value="1"/>
</dbReference>
<dbReference type="PANTHER" id="PTHR31672">
    <property type="entry name" value="BNACNNG10540D PROTEIN"/>
    <property type="match status" value="1"/>
</dbReference>
<dbReference type="Proteomes" id="UP000237105">
    <property type="component" value="Unassembled WGS sequence"/>
</dbReference>
<evidence type="ECO:0000313" key="2">
    <source>
        <dbReference type="EMBL" id="PON42649.1"/>
    </source>
</evidence>
<dbReference type="NCBIfam" id="TIGR01640">
    <property type="entry name" value="F_box_assoc_1"/>
    <property type="match status" value="1"/>
</dbReference>
<dbReference type="SUPFAM" id="SSF81383">
    <property type="entry name" value="F-box domain"/>
    <property type="match status" value="1"/>
</dbReference>
<gene>
    <name evidence="2" type="ORF">PanWU01x14_280430</name>
</gene>
<dbReference type="SMART" id="SM00256">
    <property type="entry name" value="FBOX"/>
    <property type="match status" value="1"/>
</dbReference>
<dbReference type="STRING" id="3476.A0A2P5B1J2"/>
<dbReference type="InterPro" id="IPR006527">
    <property type="entry name" value="F-box-assoc_dom_typ1"/>
</dbReference>
<dbReference type="CDD" id="cd22157">
    <property type="entry name" value="F-box_AtFBW1-like"/>
    <property type="match status" value="1"/>
</dbReference>
<dbReference type="EMBL" id="JXTB01000387">
    <property type="protein sequence ID" value="PON42649.1"/>
    <property type="molecule type" value="Genomic_DNA"/>
</dbReference>
<reference evidence="3" key="1">
    <citation type="submission" date="2016-06" db="EMBL/GenBank/DDBJ databases">
        <title>Parallel loss of symbiosis genes in relatives of nitrogen-fixing non-legume Parasponia.</title>
        <authorList>
            <person name="Van Velzen R."/>
            <person name="Holmer R."/>
            <person name="Bu F."/>
            <person name="Rutten L."/>
            <person name="Van Zeijl A."/>
            <person name="Liu W."/>
            <person name="Santuari L."/>
            <person name="Cao Q."/>
            <person name="Sharma T."/>
            <person name="Shen D."/>
            <person name="Roswanjaya Y."/>
            <person name="Wardhani T."/>
            <person name="Kalhor M.S."/>
            <person name="Jansen J."/>
            <person name="Van den Hoogen J."/>
            <person name="Gungor B."/>
            <person name="Hartog M."/>
            <person name="Hontelez J."/>
            <person name="Verver J."/>
            <person name="Yang W.-C."/>
            <person name="Schijlen E."/>
            <person name="Repin R."/>
            <person name="Schilthuizen M."/>
            <person name="Schranz E."/>
            <person name="Heidstra R."/>
            <person name="Miyata K."/>
            <person name="Fedorova E."/>
            <person name="Kohlen W."/>
            <person name="Bisseling T."/>
            <person name="Smit S."/>
            <person name="Geurts R."/>
        </authorList>
    </citation>
    <scope>NUCLEOTIDE SEQUENCE [LARGE SCALE GENOMIC DNA]</scope>
    <source>
        <strain evidence="3">cv. WU1-14</strain>
    </source>
</reference>
<organism evidence="2 3">
    <name type="scientific">Parasponia andersonii</name>
    <name type="common">Sponia andersonii</name>
    <dbReference type="NCBI Taxonomy" id="3476"/>
    <lineage>
        <taxon>Eukaryota</taxon>
        <taxon>Viridiplantae</taxon>
        <taxon>Streptophyta</taxon>
        <taxon>Embryophyta</taxon>
        <taxon>Tracheophyta</taxon>
        <taxon>Spermatophyta</taxon>
        <taxon>Magnoliopsida</taxon>
        <taxon>eudicotyledons</taxon>
        <taxon>Gunneridae</taxon>
        <taxon>Pentapetalae</taxon>
        <taxon>rosids</taxon>
        <taxon>fabids</taxon>
        <taxon>Rosales</taxon>
        <taxon>Cannabaceae</taxon>
        <taxon>Parasponia</taxon>
    </lineage>
</organism>
<feature type="domain" description="F-box" evidence="1">
    <location>
        <begin position="17"/>
        <end position="69"/>
    </location>
</feature>
<dbReference type="PANTHER" id="PTHR31672:SF13">
    <property type="entry name" value="F-BOX PROTEIN CPR30-LIKE"/>
    <property type="match status" value="1"/>
</dbReference>
<keyword evidence="3" id="KW-1185">Reference proteome</keyword>
<dbReference type="AlphaFoldDB" id="A0A2P5B1J2"/>
<dbReference type="PROSITE" id="PS50181">
    <property type="entry name" value="FBOX"/>
    <property type="match status" value="1"/>
</dbReference>
<dbReference type="OrthoDB" id="1155153at2759"/>
<dbReference type="Gene3D" id="1.20.1280.50">
    <property type="match status" value="1"/>
</dbReference>
<dbReference type="InterPro" id="IPR017451">
    <property type="entry name" value="F-box-assoc_interact_dom"/>
</dbReference>
<dbReference type="InterPro" id="IPR050796">
    <property type="entry name" value="SCF_F-box_component"/>
</dbReference>